<dbReference type="EMBL" id="CP003588">
    <property type="protein sequence ID" value="AFK68139.1"/>
    <property type="molecule type" value="Genomic_DNA"/>
</dbReference>
<dbReference type="CDD" id="cd00118">
    <property type="entry name" value="LysM"/>
    <property type="match status" value="1"/>
</dbReference>
<dbReference type="SUPFAM" id="SSF51261">
    <property type="entry name" value="Duplicated hybrid motif"/>
    <property type="match status" value="1"/>
</dbReference>
<evidence type="ECO:0000313" key="5">
    <source>
        <dbReference type="EMBL" id="AFK68139.1"/>
    </source>
</evidence>
<dbReference type="InterPro" id="IPR050570">
    <property type="entry name" value="Cell_wall_metabolism_enzyme"/>
</dbReference>
<dbReference type="CDD" id="cd12797">
    <property type="entry name" value="M23_peptidase"/>
    <property type="match status" value="1"/>
</dbReference>
<dbReference type="HOGENOM" id="CLU_029425_0_2_6"/>
<reference evidence="5 6" key="1">
    <citation type="journal article" date="2012" name="J. Bacteriol.">
        <title>Complete Genome Sequence of the Naphthalene-Degrading Pseudomonas putida Strain ND6.</title>
        <authorList>
            <person name="Li S."/>
            <person name="Zhao H."/>
            <person name="Li Y."/>
            <person name="Niu S."/>
            <person name="Cai B."/>
        </authorList>
    </citation>
    <scope>NUCLEOTIDE SEQUENCE [LARGE SCALE GENOMIC DNA]</scope>
    <source>
        <strain evidence="5 6">ND6</strain>
    </source>
</reference>
<accession>I3URL8</accession>
<dbReference type="GO" id="GO:0004222">
    <property type="term" value="F:metalloendopeptidase activity"/>
    <property type="evidence" value="ECO:0007669"/>
    <property type="project" value="TreeGrafter"/>
</dbReference>
<gene>
    <name evidence="5" type="ORF">YSA_02528</name>
</gene>
<dbReference type="KEGG" id="ppi:YSA_02528"/>
<keyword evidence="3" id="KW-0812">Transmembrane</keyword>
<dbReference type="GO" id="GO:0032153">
    <property type="term" value="C:cell division site"/>
    <property type="evidence" value="ECO:0007669"/>
    <property type="project" value="TreeGrafter"/>
</dbReference>
<feature type="region of interest" description="Disordered" evidence="2">
    <location>
        <begin position="169"/>
        <end position="217"/>
    </location>
</feature>
<evidence type="ECO:0000256" key="1">
    <source>
        <dbReference type="ARBA" id="ARBA00038420"/>
    </source>
</evidence>
<dbReference type="PROSITE" id="PS51782">
    <property type="entry name" value="LYSM"/>
    <property type="match status" value="1"/>
</dbReference>
<dbReference type="InterPro" id="IPR011055">
    <property type="entry name" value="Dup_hybrid_motif"/>
</dbReference>
<dbReference type="SMART" id="SM00257">
    <property type="entry name" value="LysM"/>
    <property type="match status" value="1"/>
</dbReference>
<dbReference type="InterPro" id="IPR036779">
    <property type="entry name" value="LysM_dom_sf"/>
</dbReference>
<feature type="transmembrane region" description="Helical" evidence="3">
    <location>
        <begin position="43"/>
        <end position="63"/>
    </location>
</feature>
<dbReference type="GO" id="GO:0009279">
    <property type="term" value="C:cell outer membrane"/>
    <property type="evidence" value="ECO:0007669"/>
    <property type="project" value="TreeGrafter"/>
</dbReference>
<proteinExistence type="inferred from homology"/>
<protein>
    <submittedName>
        <fullName evidence="5">Peptidase M23B</fullName>
    </submittedName>
</protein>
<keyword evidence="3" id="KW-0472">Membrane</keyword>
<dbReference type="AlphaFoldDB" id="I3URL8"/>
<dbReference type="FunFam" id="2.70.70.10:FF:000010">
    <property type="entry name" value="M23 family peptidase"/>
    <property type="match status" value="1"/>
</dbReference>
<dbReference type="InterPro" id="IPR016047">
    <property type="entry name" value="M23ase_b-sheet_dom"/>
</dbReference>
<dbReference type="InterPro" id="IPR018392">
    <property type="entry name" value="LysM"/>
</dbReference>
<dbReference type="PANTHER" id="PTHR21666">
    <property type="entry name" value="PEPTIDASE-RELATED"/>
    <property type="match status" value="1"/>
</dbReference>
<name>I3URL8_PSEPU</name>
<dbReference type="PANTHER" id="PTHR21666:SF263">
    <property type="entry name" value="MUREIN HYDROLASE ACTIVATOR NLPD"/>
    <property type="match status" value="1"/>
</dbReference>
<dbReference type="Gene3D" id="2.70.70.10">
    <property type="entry name" value="Glucose Permease (Domain IIA)"/>
    <property type="match status" value="1"/>
</dbReference>
<feature type="domain" description="LysM" evidence="4">
    <location>
        <begin position="124"/>
        <end position="168"/>
    </location>
</feature>
<dbReference type="Pfam" id="PF01551">
    <property type="entry name" value="Peptidase_M23"/>
    <property type="match status" value="1"/>
</dbReference>
<sequence length="352" mass="37405">MYFCAGGEFLSLRPVYQAVRSANAQRAPGFYARLLNPSAITGWLGYNCNNIAFLVFISIFGTMRGARVGHTVIRQRKDGSGFKLLVIALAMGTLLVGCSSTSSNSARVVDRNNTVPKRPAVTSGQYIVKPGDTLFSIAFRYGWDYKELAARNGIQAPYTIRPGQAIRFSSGSSSRTTVVSSPSSSSRTTVTRRPVGSTATAPASTSKPATSAPSTPAPVVATVPAAERAVGGWTWPANGVLIGKFASNGSLNKGIDIAGDLGQPVFAASDGAVVYAGSGLRGYGELIIIKHSDTYVSAYGHNRRLLVREGQQVKAGQSIAEMGSTGTDRVKLHFEIRRQGKPVDPLQFLPRR</sequence>
<comment type="similarity">
    <text evidence="1">Belongs to the E.coli NlpD/Haemophilus LppB family.</text>
</comment>
<evidence type="ECO:0000259" key="4">
    <source>
        <dbReference type="PROSITE" id="PS51782"/>
    </source>
</evidence>
<dbReference type="Proteomes" id="UP000005268">
    <property type="component" value="Chromosome"/>
</dbReference>
<dbReference type="PATRIC" id="fig|231023.4.peg.1221"/>
<organism evidence="5 6">
    <name type="scientific">Pseudomonas putida ND6</name>
    <dbReference type="NCBI Taxonomy" id="231023"/>
    <lineage>
        <taxon>Bacteria</taxon>
        <taxon>Pseudomonadati</taxon>
        <taxon>Pseudomonadota</taxon>
        <taxon>Gammaproteobacteria</taxon>
        <taxon>Pseudomonadales</taxon>
        <taxon>Pseudomonadaceae</taxon>
        <taxon>Pseudomonas</taxon>
    </lineage>
</organism>
<dbReference type="Gene3D" id="3.10.350.10">
    <property type="entry name" value="LysM domain"/>
    <property type="match status" value="1"/>
</dbReference>
<keyword evidence="3" id="KW-1133">Transmembrane helix</keyword>
<dbReference type="Pfam" id="PF01476">
    <property type="entry name" value="LysM"/>
    <property type="match status" value="1"/>
</dbReference>
<evidence type="ECO:0000313" key="6">
    <source>
        <dbReference type="Proteomes" id="UP000005268"/>
    </source>
</evidence>
<evidence type="ECO:0000256" key="2">
    <source>
        <dbReference type="SAM" id="MobiDB-lite"/>
    </source>
</evidence>
<feature type="transmembrane region" description="Helical" evidence="3">
    <location>
        <begin position="84"/>
        <end position="102"/>
    </location>
</feature>
<evidence type="ECO:0000256" key="3">
    <source>
        <dbReference type="SAM" id="Phobius"/>
    </source>
</evidence>